<dbReference type="AlphaFoldDB" id="L0EI32"/>
<proteinExistence type="predicted"/>
<evidence type="ECO:0000259" key="6">
    <source>
        <dbReference type="Pfam" id="PF07291"/>
    </source>
</evidence>
<dbReference type="eggNOG" id="ENOG5033EQT">
    <property type="taxonomic scope" value="Bacteria"/>
</dbReference>
<evidence type="ECO:0000256" key="4">
    <source>
        <dbReference type="ARBA" id="ARBA00023136"/>
    </source>
</evidence>
<dbReference type="GO" id="GO:0030416">
    <property type="term" value="P:methylamine metabolic process"/>
    <property type="evidence" value="ECO:0007669"/>
    <property type="project" value="InterPro"/>
</dbReference>
<dbReference type="Proteomes" id="UP000010795">
    <property type="component" value="Chromosome"/>
</dbReference>
<evidence type="ECO:0000313" key="7">
    <source>
        <dbReference type="EMBL" id="AGA59341.1"/>
    </source>
</evidence>
<keyword evidence="4 5" id="KW-0472">Membrane</keyword>
<dbReference type="EMBL" id="CP003255">
    <property type="protein sequence ID" value="AGA59341.1"/>
    <property type="molecule type" value="Genomic_DNA"/>
</dbReference>
<name>L0EI32_THECK</name>
<comment type="subcellular location">
    <subcellularLocation>
        <location evidence="1">Membrane</location>
        <topology evidence="1">Multi-pass membrane protein</topology>
    </subcellularLocation>
</comment>
<dbReference type="RefSeq" id="WP_015256073.1">
    <property type="nucleotide sequence ID" value="NC_019897.1"/>
</dbReference>
<dbReference type="OrthoDB" id="2594468at2"/>
<dbReference type="InterPro" id="IPR009908">
    <property type="entry name" value="Methylamine_util_MauE"/>
</dbReference>
<accession>L0EI32</accession>
<dbReference type="HOGENOM" id="CLU_1562147_0_0_9"/>
<feature type="transmembrane region" description="Helical" evidence="5">
    <location>
        <begin position="109"/>
        <end position="127"/>
    </location>
</feature>
<organism evidence="7 8">
    <name type="scientific">Thermobacillus composti (strain DSM 18247 / JCM 13945 / KWC4)</name>
    <dbReference type="NCBI Taxonomy" id="717605"/>
    <lineage>
        <taxon>Bacteria</taxon>
        <taxon>Bacillati</taxon>
        <taxon>Bacillota</taxon>
        <taxon>Bacilli</taxon>
        <taxon>Bacillales</taxon>
        <taxon>Paenibacillaceae</taxon>
        <taxon>Thermobacillus</taxon>
    </lineage>
</organism>
<keyword evidence="8" id="KW-1185">Reference proteome</keyword>
<evidence type="ECO:0000256" key="2">
    <source>
        <dbReference type="ARBA" id="ARBA00022692"/>
    </source>
</evidence>
<sequence length="170" mass="18691">MASYLTFLMAVIFLTSSVSKFVSPKTFHRTLIQLGIRGRQVRLLGWFIPSIEILTALLLVVPGGQRSGQITMLILLLGFTAVVGKAIIKKTDTDCNCFGSFLPEKLGTSTLIRLIVLIGVTVFLIASEPVELYALPVEQLIFQVLASTGWFAIYILSAQVIRQFKALRAS</sequence>
<feature type="transmembrane region" description="Helical" evidence="5">
    <location>
        <begin position="43"/>
        <end position="64"/>
    </location>
</feature>
<dbReference type="KEGG" id="tco:Theco_3289"/>
<feature type="domain" description="Methylamine utilisation protein MauE" evidence="6">
    <location>
        <begin position="4"/>
        <end position="126"/>
    </location>
</feature>
<evidence type="ECO:0000256" key="5">
    <source>
        <dbReference type="SAM" id="Phobius"/>
    </source>
</evidence>
<keyword evidence="3 5" id="KW-1133">Transmembrane helix</keyword>
<evidence type="ECO:0000256" key="3">
    <source>
        <dbReference type="ARBA" id="ARBA00022989"/>
    </source>
</evidence>
<protein>
    <submittedName>
        <fullName evidence="7">Methylamine utilization protein MauE</fullName>
    </submittedName>
</protein>
<dbReference type="Pfam" id="PF07291">
    <property type="entry name" value="MauE"/>
    <property type="match status" value="1"/>
</dbReference>
<gene>
    <name evidence="7" type="ordered locus">Theco_3289</name>
</gene>
<dbReference type="GO" id="GO:0016020">
    <property type="term" value="C:membrane"/>
    <property type="evidence" value="ECO:0007669"/>
    <property type="project" value="UniProtKB-SubCell"/>
</dbReference>
<feature type="transmembrane region" description="Helical" evidence="5">
    <location>
        <begin position="70"/>
        <end position="88"/>
    </location>
</feature>
<reference evidence="8" key="1">
    <citation type="submission" date="2012-01" db="EMBL/GenBank/DDBJ databases">
        <title>Complete sequence of chromosome of Thermobacillus composti KWC4.</title>
        <authorList>
            <person name="Lucas S."/>
            <person name="Han J."/>
            <person name="Lapidus A."/>
            <person name="Cheng J.-F."/>
            <person name="Goodwin L."/>
            <person name="Pitluck S."/>
            <person name="Peters L."/>
            <person name="Ovchinnikova G."/>
            <person name="Teshima H."/>
            <person name="Detter J.C."/>
            <person name="Han C."/>
            <person name="Tapia R."/>
            <person name="Land M."/>
            <person name="Hauser L."/>
            <person name="Kyrpides N."/>
            <person name="Ivanova N."/>
            <person name="Pagani I."/>
            <person name="Anderson I."/>
            <person name="Woyke T."/>
        </authorList>
    </citation>
    <scope>NUCLEOTIDE SEQUENCE [LARGE SCALE GENOMIC DNA]</scope>
    <source>
        <strain evidence="8">DSM 18247 / JCM 13945 / KWC4</strain>
    </source>
</reference>
<evidence type="ECO:0000256" key="1">
    <source>
        <dbReference type="ARBA" id="ARBA00004141"/>
    </source>
</evidence>
<feature type="transmembrane region" description="Helical" evidence="5">
    <location>
        <begin position="139"/>
        <end position="161"/>
    </location>
</feature>
<keyword evidence="2 5" id="KW-0812">Transmembrane</keyword>
<evidence type="ECO:0000313" key="8">
    <source>
        <dbReference type="Proteomes" id="UP000010795"/>
    </source>
</evidence>
<dbReference type="STRING" id="717605.Theco_3289"/>
<feature type="transmembrane region" description="Helical" evidence="5">
    <location>
        <begin position="6"/>
        <end position="22"/>
    </location>
</feature>